<accession>A0A9W6M9L6</accession>
<keyword evidence="2" id="KW-0805">Transcription regulation</keyword>
<dbReference type="InterPro" id="IPR003012">
    <property type="entry name" value="Tet_transcr_reg_TetR"/>
</dbReference>
<evidence type="ECO:0000256" key="1">
    <source>
        <dbReference type="ARBA" id="ARBA00022491"/>
    </source>
</evidence>
<keyword evidence="1" id="KW-0678">Repressor</keyword>
<protein>
    <submittedName>
        <fullName evidence="7">TetR family transcriptional regulator</fullName>
    </submittedName>
</protein>
<reference evidence="7" key="2">
    <citation type="submission" date="2023-01" db="EMBL/GenBank/DDBJ databases">
        <authorList>
            <person name="Sun Q."/>
            <person name="Evtushenko L."/>
        </authorList>
    </citation>
    <scope>NUCLEOTIDE SEQUENCE</scope>
    <source>
        <strain evidence="7">VKM Ac-1958</strain>
    </source>
</reference>
<dbReference type="Pfam" id="PF00440">
    <property type="entry name" value="TetR_N"/>
    <property type="match status" value="1"/>
</dbReference>
<dbReference type="InterPro" id="IPR009057">
    <property type="entry name" value="Homeodomain-like_sf"/>
</dbReference>
<evidence type="ECO:0000313" key="7">
    <source>
        <dbReference type="EMBL" id="GLK02319.1"/>
    </source>
</evidence>
<organism evidence="7 8">
    <name type="scientific">Microbacterium keratanolyticum</name>
    <dbReference type="NCBI Taxonomy" id="67574"/>
    <lineage>
        <taxon>Bacteria</taxon>
        <taxon>Bacillati</taxon>
        <taxon>Actinomycetota</taxon>
        <taxon>Actinomycetes</taxon>
        <taxon>Micrococcales</taxon>
        <taxon>Microbacteriaceae</taxon>
        <taxon>Microbacterium</taxon>
    </lineage>
</organism>
<evidence type="ECO:0000313" key="8">
    <source>
        <dbReference type="Proteomes" id="UP001142325"/>
    </source>
</evidence>
<feature type="DNA-binding region" description="H-T-H motif" evidence="5">
    <location>
        <begin position="30"/>
        <end position="49"/>
    </location>
</feature>
<dbReference type="InterPro" id="IPR004111">
    <property type="entry name" value="Repressor_TetR_C"/>
</dbReference>
<name>A0A9W6M9L6_9MICO</name>
<dbReference type="SUPFAM" id="SSF46689">
    <property type="entry name" value="Homeodomain-like"/>
    <property type="match status" value="1"/>
</dbReference>
<dbReference type="InterPro" id="IPR050109">
    <property type="entry name" value="HTH-type_TetR-like_transc_reg"/>
</dbReference>
<evidence type="ECO:0000256" key="5">
    <source>
        <dbReference type="PROSITE-ProRule" id="PRU00335"/>
    </source>
</evidence>
<dbReference type="PRINTS" id="PR00455">
    <property type="entry name" value="HTHTETR"/>
</dbReference>
<dbReference type="PANTHER" id="PTHR30055:SF151">
    <property type="entry name" value="TRANSCRIPTIONAL REGULATORY PROTEIN"/>
    <property type="match status" value="1"/>
</dbReference>
<dbReference type="EMBL" id="BSET01000002">
    <property type="protein sequence ID" value="GLK02319.1"/>
    <property type="molecule type" value="Genomic_DNA"/>
</dbReference>
<proteinExistence type="predicted"/>
<dbReference type="Pfam" id="PF02909">
    <property type="entry name" value="TetR_C_1"/>
    <property type="match status" value="1"/>
</dbReference>
<dbReference type="AlphaFoldDB" id="A0A9W6M9L6"/>
<dbReference type="PROSITE" id="PS50977">
    <property type="entry name" value="HTH_TETR_2"/>
    <property type="match status" value="1"/>
</dbReference>
<keyword evidence="8" id="KW-1185">Reference proteome</keyword>
<evidence type="ECO:0000259" key="6">
    <source>
        <dbReference type="PROSITE" id="PS50977"/>
    </source>
</evidence>
<dbReference type="Proteomes" id="UP001142325">
    <property type="component" value="Unassembled WGS sequence"/>
</dbReference>
<dbReference type="InterPro" id="IPR036271">
    <property type="entry name" value="Tet_transcr_reg_TetR-rel_C_sf"/>
</dbReference>
<dbReference type="GO" id="GO:0000976">
    <property type="term" value="F:transcription cis-regulatory region binding"/>
    <property type="evidence" value="ECO:0007669"/>
    <property type="project" value="TreeGrafter"/>
</dbReference>
<reference evidence="7" key="1">
    <citation type="journal article" date="2014" name="Int. J. Syst. Evol. Microbiol.">
        <title>Complete genome sequence of Corynebacterium casei LMG S-19264T (=DSM 44701T), isolated from a smear-ripened cheese.</title>
        <authorList>
            <consortium name="US DOE Joint Genome Institute (JGI-PGF)"/>
            <person name="Walter F."/>
            <person name="Albersmeier A."/>
            <person name="Kalinowski J."/>
            <person name="Ruckert C."/>
        </authorList>
    </citation>
    <scope>NUCLEOTIDE SEQUENCE</scope>
    <source>
        <strain evidence="7">VKM Ac-1958</strain>
    </source>
</reference>
<feature type="domain" description="HTH tetR-type" evidence="6">
    <location>
        <begin position="7"/>
        <end position="67"/>
    </location>
</feature>
<dbReference type="Gene3D" id="1.10.10.60">
    <property type="entry name" value="Homeodomain-like"/>
    <property type="match status" value="1"/>
</dbReference>
<dbReference type="InterPro" id="IPR001647">
    <property type="entry name" value="HTH_TetR"/>
</dbReference>
<keyword evidence="4" id="KW-0804">Transcription</keyword>
<dbReference type="PRINTS" id="PR00400">
    <property type="entry name" value="TETREPRESSOR"/>
</dbReference>
<dbReference type="GO" id="GO:0046677">
    <property type="term" value="P:response to antibiotic"/>
    <property type="evidence" value="ECO:0007669"/>
    <property type="project" value="InterPro"/>
</dbReference>
<dbReference type="GO" id="GO:0045892">
    <property type="term" value="P:negative regulation of DNA-templated transcription"/>
    <property type="evidence" value="ECO:0007669"/>
    <property type="project" value="InterPro"/>
</dbReference>
<sequence length="202" mass="21490">MAARNPRHDRESVTDVALSLLDQVGLPDLSMRRLAAELDVQPSALYWHFANKQELLAAVADRIVGQIPQRSADSSDAATRLLLTARSIRDALLAYRDGAEVVQSTAALRLGATRATEIIQDAILDAPLAPDVRSDVADAVLQFILGHTMLLQQRMHAASHGADAGDESPFADSSSRVFDTGIALFSAGIPLSAALRSAQSPA</sequence>
<keyword evidence="3 5" id="KW-0238">DNA-binding</keyword>
<evidence type="ECO:0000256" key="3">
    <source>
        <dbReference type="ARBA" id="ARBA00023125"/>
    </source>
</evidence>
<dbReference type="SUPFAM" id="SSF48498">
    <property type="entry name" value="Tetracyclin repressor-like, C-terminal domain"/>
    <property type="match status" value="1"/>
</dbReference>
<comment type="caution">
    <text evidence="7">The sequence shown here is derived from an EMBL/GenBank/DDBJ whole genome shotgun (WGS) entry which is preliminary data.</text>
</comment>
<dbReference type="GO" id="GO:0003700">
    <property type="term" value="F:DNA-binding transcription factor activity"/>
    <property type="evidence" value="ECO:0007669"/>
    <property type="project" value="TreeGrafter"/>
</dbReference>
<evidence type="ECO:0000256" key="4">
    <source>
        <dbReference type="ARBA" id="ARBA00023163"/>
    </source>
</evidence>
<dbReference type="Gene3D" id="1.10.357.10">
    <property type="entry name" value="Tetracycline Repressor, domain 2"/>
    <property type="match status" value="1"/>
</dbReference>
<evidence type="ECO:0000256" key="2">
    <source>
        <dbReference type="ARBA" id="ARBA00023015"/>
    </source>
</evidence>
<gene>
    <name evidence="7" type="ORF">GCM10017596_20340</name>
</gene>
<dbReference type="PANTHER" id="PTHR30055">
    <property type="entry name" value="HTH-TYPE TRANSCRIPTIONAL REGULATOR RUTR"/>
    <property type="match status" value="1"/>
</dbReference>